<comment type="caution">
    <text evidence="15">The sequence shown here is derived from an EMBL/GenBank/DDBJ whole genome shotgun (WGS) entry which is preliminary data.</text>
</comment>
<keyword evidence="4 12" id="KW-0812">Transmembrane</keyword>
<feature type="compositionally biased region" description="Low complexity" evidence="11">
    <location>
        <begin position="674"/>
        <end position="688"/>
    </location>
</feature>
<feature type="domain" description="ABC transporter" evidence="13">
    <location>
        <begin position="1053"/>
        <end position="1290"/>
    </location>
</feature>
<name>A0AAN9R7D5_PHACN</name>
<dbReference type="PROSITE" id="PS50893">
    <property type="entry name" value="ABC_TRANSPORTER_2"/>
    <property type="match status" value="2"/>
</dbReference>
<dbReference type="Gene3D" id="1.20.1560.10">
    <property type="entry name" value="ABC transporter type 1, transmembrane domain"/>
    <property type="match status" value="1"/>
</dbReference>
<dbReference type="SUPFAM" id="SSF90123">
    <property type="entry name" value="ABC transporter transmembrane region"/>
    <property type="match status" value="2"/>
</dbReference>
<evidence type="ECO:0000256" key="2">
    <source>
        <dbReference type="ARBA" id="ARBA00007577"/>
    </source>
</evidence>
<feature type="transmembrane region" description="Helical" evidence="12">
    <location>
        <begin position="128"/>
        <end position="148"/>
    </location>
</feature>
<accession>A0AAN9R7D5</accession>
<evidence type="ECO:0000256" key="11">
    <source>
        <dbReference type="SAM" id="MobiDB-lite"/>
    </source>
</evidence>
<evidence type="ECO:0000259" key="13">
    <source>
        <dbReference type="PROSITE" id="PS50893"/>
    </source>
</evidence>
<dbReference type="InterPro" id="IPR017871">
    <property type="entry name" value="ABC_transporter-like_CS"/>
</dbReference>
<feature type="transmembrane region" description="Helical" evidence="12">
    <location>
        <begin position="341"/>
        <end position="361"/>
    </location>
</feature>
<evidence type="ECO:0000259" key="14">
    <source>
        <dbReference type="PROSITE" id="PS50929"/>
    </source>
</evidence>
<evidence type="ECO:0000256" key="6">
    <source>
        <dbReference type="ARBA" id="ARBA00022741"/>
    </source>
</evidence>
<feature type="domain" description="ABC transmembrane type-1" evidence="14">
    <location>
        <begin position="737"/>
        <end position="1018"/>
    </location>
</feature>
<evidence type="ECO:0000256" key="5">
    <source>
        <dbReference type="ARBA" id="ARBA00022737"/>
    </source>
</evidence>
<evidence type="ECO:0000256" key="4">
    <source>
        <dbReference type="ARBA" id="ARBA00022692"/>
    </source>
</evidence>
<evidence type="ECO:0000313" key="16">
    <source>
        <dbReference type="Proteomes" id="UP001374584"/>
    </source>
</evidence>
<feature type="transmembrane region" description="Helical" evidence="12">
    <location>
        <begin position="772"/>
        <end position="790"/>
    </location>
</feature>
<dbReference type="Gene3D" id="3.40.50.300">
    <property type="entry name" value="P-loop containing nucleotide triphosphate hydrolases"/>
    <property type="match status" value="2"/>
</dbReference>
<dbReference type="PROSITE" id="PS00211">
    <property type="entry name" value="ABC_TRANSPORTER_1"/>
    <property type="match status" value="2"/>
</dbReference>
<keyword evidence="8 12" id="KW-1133">Transmembrane helix</keyword>
<dbReference type="CDD" id="cd18577">
    <property type="entry name" value="ABC_6TM_Pgp_ABCB1_D1_like"/>
    <property type="match status" value="1"/>
</dbReference>
<feature type="transmembrane region" description="Helical" evidence="12">
    <location>
        <begin position="851"/>
        <end position="871"/>
    </location>
</feature>
<dbReference type="PANTHER" id="PTHR45136:SF2">
    <property type="entry name" value="ABC TRANSPORTER DOMAIN-CONTAINING PROTEIN"/>
    <property type="match status" value="1"/>
</dbReference>
<feature type="region of interest" description="Disordered" evidence="11">
    <location>
        <begin position="645"/>
        <end position="698"/>
    </location>
</feature>
<feature type="transmembrane region" description="Helical" evidence="12">
    <location>
        <begin position="310"/>
        <end position="329"/>
    </location>
</feature>
<dbReference type="FunFam" id="1.20.1560.10:FF:000126">
    <property type="entry name" value="Putative ABC transporter B family member 8"/>
    <property type="match status" value="1"/>
</dbReference>
<feature type="domain" description="ABC transmembrane type-1" evidence="14">
    <location>
        <begin position="80"/>
        <end position="369"/>
    </location>
</feature>
<dbReference type="GO" id="GO:0140359">
    <property type="term" value="F:ABC-type transporter activity"/>
    <property type="evidence" value="ECO:0007669"/>
    <property type="project" value="InterPro"/>
</dbReference>
<dbReference type="CDD" id="cd03249">
    <property type="entry name" value="ABC_MTABC3_MDL1_MDL2"/>
    <property type="match status" value="2"/>
</dbReference>
<dbReference type="GO" id="GO:0005524">
    <property type="term" value="F:ATP binding"/>
    <property type="evidence" value="ECO:0007669"/>
    <property type="project" value="UniProtKB-KW"/>
</dbReference>
<organism evidence="15 16">
    <name type="scientific">Phaseolus coccineus</name>
    <name type="common">Scarlet runner bean</name>
    <name type="synonym">Phaseolus multiflorus</name>
    <dbReference type="NCBI Taxonomy" id="3886"/>
    <lineage>
        <taxon>Eukaryota</taxon>
        <taxon>Viridiplantae</taxon>
        <taxon>Streptophyta</taxon>
        <taxon>Embryophyta</taxon>
        <taxon>Tracheophyta</taxon>
        <taxon>Spermatophyta</taxon>
        <taxon>Magnoliopsida</taxon>
        <taxon>eudicotyledons</taxon>
        <taxon>Gunneridae</taxon>
        <taxon>Pentapetalae</taxon>
        <taxon>rosids</taxon>
        <taxon>fabids</taxon>
        <taxon>Fabales</taxon>
        <taxon>Fabaceae</taxon>
        <taxon>Papilionoideae</taxon>
        <taxon>50 kb inversion clade</taxon>
        <taxon>NPAAA clade</taxon>
        <taxon>indigoferoid/millettioid clade</taxon>
        <taxon>Phaseoleae</taxon>
        <taxon>Phaseolus</taxon>
    </lineage>
</organism>
<gene>
    <name evidence="15" type="ORF">VNO80_13919</name>
</gene>
<dbReference type="InterPro" id="IPR003593">
    <property type="entry name" value="AAA+_ATPase"/>
</dbReference>
<keyword evidence="9 12" id="KW-0472">Membrane</keyword>
<dbReference type="InterPro" id="IPR011527">
    <property type="entry name" value="ABC1_TM_dom"/>
</dbReference>
<dbReference type="GO" id="GO:0016887">
    <property type="term" value="F:ATP hydrolysis activity"/>
    <property type="evidence" value="ECO:0007669"/>
    <property type="project" value="InterPro"/>
</dbReference>
<comment type="similarity">
    <text evidence="2">Belongs to the ABC transporter superfamily. ABCB family. Multidrug resistance exporter (TC 3.A.1.201) subfamily.</text>
</comment>
<dbReference type="EMBL" id="JAYMYR010000005">
    <property type="protein sequence ID" value="KAK7365105.1"/>
    <property type="molecule type" value="Genomic_DNA"/>
</dbReference>
<dbReference type="InterPro" id="IPR036640">
    <property type="entry name" value="ABC1_TM_sf"/>
</dbReference>
<evidence type="ECO:0000256" key="7">
    <source>
        <dbReference type="ARBA" id="ARBA00022840"/>
    </source>
</evidence>
<dbReference type="Proteomes" id="UP001374584">
    <property type="component" value="Unassembled WGS sequence"/>
</dbReference>
<dbReference type="InterPro" id="IPR027417">
    <property type="entry name" value="P-loop_NTPase"/>
</dbReference>
<dbReference type="Pfam" id="PF00664">
    <property type="entry name" value="ABC_membrane"/>
    <property type="match status" value="2"/>
</dbReference>
<feature type="transmembrane region" description="Helical" evidence="12">
    <location>
        <begin position="231"/>
        <end position="252"/>
    </location>
</feature>
<evidence type="ECO:0000313" key="15">
    <source>
        <dbReference type="EMBL" id="KAK7365105.1"/>
    </source>
</evidence>
<dbReference type="SUPFAM" id="SSF52540">
    <property type="entry name" value="P-loop containing nucleoside triphosphate hydrolases"/>
    <property type="match status" value="2"/>
</dbReference>
<reference evidence="15 16" key="1">
    <citation type="submission" date="2024-01" db="EMBL/GenBank/DDBJ databases">
        <title>The genomes of 5 underutilized Papilionoideae crops provide insights into root nodulation and disease resistanc.</title>
        <authorList>
            <person name="Jiang F."/>
        </authorList>
    </citation>
    <scope>NUCLEOTIDE SEQUENCE [LARGE SCALE GENOMIC DNA]</scope>
    <source>
        <strain evidence="15">JINMINGXINNONG_FW02</strain>
        <tissue evidence="15">Leaves</tissue>
    </source>
</reference>
<dbReference type="PROSITE" id="PS50929">
    <property type="entry name" value="ABC_TM1F"/>
    <property type="match status" value="2"/>
</dbReference>
<evidence type="ECO:0000256" key="1">
    <source>
        <dbReference type="ARBA" id="ARBA00004651"/>
    </source>
</evidence>
<proteinExistence type="inferred from homology"/>
<evidence type="ECO:0000256" key="9">
    <source>
        <dbReference type="ARBA" id="ARBA00023136"/>
    </source>
</evidence>
<keyword evidence="6" id="KW-0547">Nucleotide-binding</keyword>
<feature type="domain" description="ABC transporter" evidence="13">
    <location>
        <begin position="407"/>
        <end position="640"/>
    </location>
</feature>
<feature type="transmembrane region" description="Helical" evidence="12">
    <location>
        <begin position="877"/>
        <end position="896"/>
    </location>
</feature>
<evidence type="ECO:0000256" key="10">
    <source>
        <dbReference type="ARBA" id="ARBA00023180"/>
    </source>
</evidence>
<dbReference type="FunFam" id="1.20.1560.10:FF:000029">
    <property type="entry name" value="ABC transporter B family member 1"/>
    <property type="match status" value="1"/>
</dbReference>
<protein>
    <recommendedName>
        <fullName evidence="17">ABC transporter B family member 15-like</fullName>
    </recommendedName>
</protein>
<evidence type="ECO:0000256" key="12">
    <source>
        <dbReference type="SAM" id="Phobius"/>
    </source>
</evidence>
<keyword evidence="10" id="KW-0325">Glycoprotein</keyword>
<evidence type="ECO:0008006" key="17">
    <source>
        <dbReference type="Google" id="ProtNLM"/>
    </source>
</evidence>
<sequence length="1301" mass="142026">MWPLRGSLKQDRRRRSQRVVLRESYCWLFLRKLTKGLHQMGGGGGDHNSSISMAMKNKKSTGSIRSIFMHADGLDMFLMILGMIGAIGDGIGTPLVLFITSKIMNNIGSFSGGIDSTFLHAINQNAVVLLYLASGSFVACFLEGYCWTRTGERQAARMRVRYLKAVLRQEVAYFDLHVSSTSEVITSVSNDSLVIQDVLSEKVPNFLMNASMFVGSYIVGFALLWRLTLVGFPFVVLLVIPGFMYGRTLMGLASKIREEYNKAGTIAEQAISSIRTVYSFVGESKTIDAFSDALQGSVELGLRQGLAKGLAIGSNGVVFAIWAFISYYGSRLVMYHGAKGGTVFAVGAAIALGGLALGAGLSNVKYFSEASTAGERIMEVIKRVPKIDSDNMAGEILEEVSGEVEFVHVDFVYPSRPDSVILNDFCLRVPAGKTVALVGGSGSGKSTVISLLQRFYDPVEGEIRVDGVAIHKLQLKWLRSQMGLVSQEPALFATSIKENILFGREDATEEEVVEAAKASNAHTFISQLPQGYDTQVGERGIQMSGGQKQRIAIARAIIKKPRILLLDEATSALDSESERVVQEALDKAAVGRTTIIIAHRLSTIRNADVIAVVQSGKIMEMGSHHELIQNDNGLYTSLVRLQQAKDEREDTPFHPHPASSSSSISNKDNHNTSSRRLSLVSQSSSANSIPRVGAGGGGDDVVEEVVEDKKLPLPSFRRLLALNVPEWKQACMGCLNAVLFGAIQPVYAFSMGSVISVYFLQDHDEIKEKTRIYSLCFLGLAVFSLVVNILQHYNFAYMGEYLTKRIRERMLSKILTFEVGWFDQDENSTGAVCSRLAKEANVVRSLVGDRLALVVQTISAVVIAFTMGLVIAWRLAIVMIAVQPIIIACFYTRRVLLKSMSSKAIKAQDESSKIAAEAVSNLRTITAFSSQERILKILEKAQEGPSHESIRQSWFAGIGLACSQSLTFCTWALDFWYGGKLVFQGVINAKALFETFMILVSTGRVIADAGSMTNDLAKGADAVGSVFTILDRYTKTEPDDIDGYKPEKLTGKIELHDVHFAYPARPNVMIFQGFSIKIDAGQSTALVGQSGSGKSTIIGLIERFYDPQKGIVTIDGRDIKSYHLRSIRKHIGLVSQEPTLFGGTIRENIAYGASNKVDETEIIEAARAANAHDFISSLKEGYETWCGDRGVQLSGGQKQRIAIARAILKNPEVLLLDEATSALDSQSEKLVQDALDRVMVGRTSVVVAHRLSTIQNCDLIAVLDKGKVVEKGTHSSLLAQGPSGAYYSLVSLQRRPTKHEG</sequence>
<keyword evidence="16" id="KW-1185">Reference proteome</keyword>
<comment type="subcellular location">
    <subcellularLocation>
        <location evidence="1">Cell membrane</location>
        <topology evidence="1">Multi-pass membrane protein</topology>
    </subcellularLocation>
</comment>
<evidence type="ECO:0000256" key="3">
    <source>
        <dbReference type="ARBA" id="ARBA00022448"/>
    </source>
</evidence>
<dbReference type="GO" id="GO:0005886">
    <property type="term" value="C:plasma membrane"/>
    <property type="evidence" value="ECO:0007669"/>
    <property type="project" value="UniProtKB-SubCell"/>
</dbReference>
<dbReference type="Pfam" id="PF00005">
    <property type="entry name" value="ABC_tran"/>
    <property type="match status" value="2"/>
</dbReference>
<dbReference type="CDD" id="cd18578">
    <property type="entry name" value="ABC_6TM_Pgp_ABCB1_D2_like"/>
    <property type="match status" value="1"/>
</dbReference>
<feature type="transmembrane region" description="Helical" evidence="12">
    <location>
        <begin position="76"/>
        <end position="99"/>
    </location>
</feature>
<feature type="transmembrane region" description="Helical" evidence="12">
    <location>
        <begin position="737"/>
        <end position="760"/>
    </location>
</feature>
<keyword evidence="7" id="KW-0067">ATP-binding</keyword>
<dbReference type="FunFam" id="3.40.50.300:FF:000205">
    <property type="entry name" value="ABC transporter B family member 4"/>
    <property type="match status" value="2"/>
</dbReference>
<evidence type="ECO:0000256" key="8">
    <source>
        <dbReference type="ARBA" id="ARBA00022989"/>
    </source>
</evidence>
<dbReference type="SMART" id="SM00382">
    <property type="entry name" value="AAA"/>
    <property type="match status" value="2"/>
</dbReference>
<keyword evidence="5" id="KW-0677">Repeat</keyword>
<dbReference type="InterPro" id="IPR003439">
    <property type="entry name" value="ABC_transporter-like_ATP-bd"/>
</dbReference>
<dbReference type="PANTHER" id="PTHR45136">
    <property type="entry name" value="ABC TRANSPORTER DOMAIN-CONTAINING PROTEIN"/>
    <property type="match status" value="1"/>
</dbReference>
<keyword evidence="3" id="KW-0813">Transport</keyword>